<organism evidence="2 3">
    <name type="scientific">Panicum virgatum</name>
    <name type="common">Blackwell switchgrass</name>
    <dbReference type="NCBI Taxonomy" id="38727"/>
    <lineage>
        <taxon>Eukaryota</taxon>
        <taxon>Viridiplantae</taxon>
        <taxon>Streptophyta</taxon>
        <taxon>Embryophyta</taxon>
        <taxon>Tracheophyta</taxon>
        <taxon>Spermatophyta</taxon>
        <taxon>Magnoliopsida</taxon>
        <taxon>Liliopsida</taxon>
        <taxon>Poales</taxon>
        <taxon>Poaceae</taxon>
        <taxon>PACMAD clade</taxon>
        <taxon>Panicoideae</taxon>
        <taxon>Panicodae</taxon>
        <taxon>Paniceae</taxon>
        <taxon>Panicinae</taxon>
        <taxon>Panicum</taxon>
        <taxon>Panicum sect. Hiantes</taxon>
    </lineage>
</organism>
<feature type="region of interest" description="Disordered" evidence="1">
    <location>
        <begin position="134"/>
        <end position="155"/>
    </location>
</feature>
<evidence type="ECO:0000313" key="2">
    <source>
        <dbReference type="EMBL" id="KAG2662805.1"/>
    </source>
</evidence>
<protein>
    <submittedName>
        <fullName evidence="2">Uncharacterized protein</fullName>
    </submittedName>
</protein>
<feature type="compositionally biased region" description="Low complexity" evidence="1">
    <location>
        <begin position="137"/>
        <end position="155"/>
    </location>
</feature>
<dbReference type="EMBL" id="CM029037">
    <property type="protein sequence ID" value="KAG2662805.1"/>
    <property type="molecule type" value="Genomic_DNA"/>
</dbReference>
<dbReference type="AlphaFoldDB" id="A0A8T0XUW5"/>
<feature type="region of interest" description="Disordered" evidence="1">
    <location>
        <begin position="1"/>
        <end position="22"/>
    </location>
</feature>
<keyword evidence="3" id="KW-1185">Reference proteome</keyword>
<sequence>MDQAGAALFAPSRSSPPPLLPHPLHPPLLLLRRQRCKPPSKTALGAGRQRPCPWSLEASGWTRAHLSSCSLTSSPARSPSSSAAAPSVAASLCPHRSVAASPLPPPSPRLRAQGLSIPGDLLLFSLARITLRGSEPRTATSSSSGAARWRAGGNA</sequence>
<proteinExistence type="predicted"/>
<gene>
    <name evidence="2" type="ORF">PVAP13_1KG557820</name>
</gene>
<name>A0A8T0XUW5_PANVG</name>
<evidence type="ECO:0000313" key="3">
    <source>
        <dbReference type="Proteomes" id="UP000823388"/>
    </source>
</evidence>
<accession>A0A8T0XUW5</accession>
<evidence type="ECO:0000256" key="1">
    <source>
        <dbReference type="SAM" id="MobiDB-lite"/>
    </source>
</evidence>
<comment type="caution">
    <text evidence="2">The sequence shown here is derived from an EMBL/GenBank/DDBJ whole genome shotgun (WGS) entry which is preliminary data.</text>
</comment>
<reference evidence="2" key="1">
    <citation type="submission" date="2020-05" db="EMBL/GenBank/DDBJ databases">
        <title>WGS assembly of Panicum virgatum.</title>
        <authorList>
            <person name="Lovell J.T."/>
            <person name="Jenkins J."/>
            <person name="Shu S."/>
            <person name="Juenger T.E."/>
            <person name="Schmutz J."/>
        </authorList>
    </citation>
    <scope>NUCLEOTIDE SEQUENCE</scope>
    <source>
        <strain evidence="2">AP13</strain>
    </source>
</reference>
<dbReference type="Proteomes" id="UP000823388">
    <property type="component" value="Chromosome 1K"/>
</dbReference>